<feature type="transmembrane region" description="Helical" evidence="4">
    <location>
        <begin position="141"/>
        <end position="159"/>
    </location>
</feature>
<dbReference type="SUPFAM" id="SSF103473">
    <property type="entry name" value="MFS general substrate transporter"/>
    <property type="match status" value="1"/>
</dbReference>
<feature type="transmembrane region" description="Helical" evidence="4">
    <location>
        <begin position="107"/>
        <end position="129"/>
    </location>
</feature>
<dbReference type="PROSITE" id="PS50850">
    <property type="entry name" value="MFS"/>
    <property type="match status" value="1"/>
</dbReference>
<evidence type="ECO:0000313" key="6">
    <source>
        <dbReference type="EMBL" id="PXV63016.1"/>
    </source>
</evidence>
<feature type="transmembrane region" description="Helical" evidence="4">
    <location>
        <begin position="171"/>
        <end position="190"/>
    </location>
</feature>
<dbReference type="AlphaFoldDB" id="A0A2V3PPD6"/>
<sequence>MKDSPLNTQQSKLTKSTLWLMTIGAGLVVANNYYNQPLLGKIARELNVSEATANNVAMITQIGYAAGLFLLVPLGDMFRKRKIIIIDFVLIIASLIAFALSQNITTMIIASFFIGLSSVVPQMFVPLAAQLSDPKEKGKNVGMVMTGLLIGILVSRIFSGVLGEYLGWRQVYYIAAGIIFILWILIFFLLPDIKPTFKGSYWGLMKSISHYIKTVPSLRLASIRGALALGSFLAFWTTLTFHLERPPFFAGSDIAGELGLVGIGGALAASMVGRISDRVNKNTLIMCAAILMIMSWAILGIWGFTYAGLIVGIFVLDVGLQSIHVSNQTIVFSTNPDATNRLNTVYMTSYFIGGSFGTFAGGKAWEHMGWNGVVLTGAAFVVILLLIHLIFSPKMK</sequence>
<dbReference type="InterPro" id="IPR011701">
    <property type="entry name" value="MFS"/>
</dbReference>
<reference evidence="6 7" key="1">
    <citation type="submission" date="2018-03" db="EMBL/GenBank/DDBJ databases">
        <title>Genomic Encyclopedia of Archaeal and Bacterial Type Strains, Phase II (KMG-II): from individual species to whole genera.</title>
        <authorList>
            <person name="Goeker M."/>
        </authorList>
    </citation>
    <scope>NUCLEOTIDE SEQUENCE [LARGE SCALE GENOMIC DNA]</scope>
    <source>
        <strain evidence="6 7">DSM 100214</strain>
    </source>
</reference>
<dbReference type="EMBL" id="QICL01000016">
    <property type="protein sequence ID" value="PXV63016.1"/>
    <property type="molecule type" value="Genomic_DNA"/>
</dbReference>
<dbReference type="OrthoDB" id="9815356at2"/>
<keyword evidence="7" id="KW-1185">Reference proteome</keyword>
<feature type="transmembrane region" description="Helical" evidence="4">
    <location>
        <begin position="16"/>
        <end position="34"/>
    </location>
</feature>
<feature type="transmembrane region" description="Helical" evidence="4">
    <location>
        <begin position="221"/>
        <end position="242"/>
    </location>
</feature>
<dbReference type="Pfam" id="PF07690">
    <property type="entry name" value="MFS_1"/>
    <property type="match status" value="1"/>
</dbReference>
<feature type="transmembrane region" description="Helical" evidence="4">
    <location>
        <begin position="368"/>
        <end position="391"/>
    </location>
</feature>
<gene>
    <name evidence="6" type="ORF">CLV62_11656</name>
</gene>
<proteinExistence type="predicted"/>
<dbReference type="InterPro" id="IPR020846">
    <property type="entry name" value="MFS_dom"/>
</dbReference>
<evidence type="ECO:0000256" key="2">
    <source>
        <dbReference type="ARBA" id="ARBA00022989"/>
    </source>
</evidence>
<feature type="domain" description="Major facilitator superfamily (MFS) profile" evidence="5">
    <location>
        <begin position="17"/>
        <end position="396"/>
    </location>
</feature>
<feature type="transmembrane region" description="Helical" evidence="4">
    <location>
        <begin position="84"/>
        <end position="101"/>
    </location>
</feature>
<dbReference type="CDD" id="cd17324">
    <property type="entry name" value="MFS_NepI_like"/>
    <property type="match status" value="1"/>
</dbReference>
<evidence type="ECO:0000256" key="3">
    <source>
        <dbReference type="ARBA" id="ARBA00023136"/>
    </source>
</evidence>
<dbReference type="Proteomes" id="UP000247973">
    <property type="component" value="Unassembled WGS sequence"/>
</dbReference>
<dbReference type="Gene3D" id="1.20.1250.20">
    <property type="entry name" value="MFS general substrate transporter like domains"/>
    <property type="match status" value="1"/>
</dbReference>
<name>A0A2V3PPD6_9BACT</name>
<dbReference type="PANTHER" id="PTHR42910">
    <property type="entry name" value="TRANSPORTER SCO4007-RELATED"/>
    <property type="match status" value="1"/>
</dbReference>
<evidence type="ECO:0000256" key="4">
    <source>
        <dbReference type="SAM" id="Phobius"/>
    </source>
</evidence>
<feature type="transmembrane region" description="Helical" evidence="4">
    <location>
        <begin position="54"/>
        <end position="72"/>
    </location>
</feature>
<keyword evidence="2 4" id="KW-1133">Transmembrane helix</keyword>
<dbReference type="RefSeq" id="WP_110311165.1">
    <property type="nucleotide sequence ID" value="NZ_QICL01000016.1"/>
</dbReference>
<feature type="transmembrane region" description="Helical" evidence="4">
    <location>
        <begin position="254"/>
        <end position="272"/>
    </location>
</feature>
<evidence type="ECO:0000259" key="5">
    <source>
        <dbReference type="PROSITE" id="PS50850"/>
    </source>
</evidence>
<feature type="transmembrane region" description="Helical" evidence="4">
    <location>
        <begin position="284"/>
        <end position="316"/>
    </location>
</feature>
<comment type="caution">
    <text evidence="6">The sequence shown here is derived from an EMBL/GenBank/DDBJ whole genome shotgun (WGS) entry which is preliminary data.</text>
</comment>
<dbReference type="PANTHER" id="PTHR42910:SF1">
    <property type="entry name" value="MAJOR FACILITATOR SUPERFAMILY (MFS) PROFILE DOMAIN-CONTAINING PROTEIN"/>
    <property type="match status" value="1"/>
</dbReference>
<keyword evidence="1 4" id="KW-0812">Transmembrane</keyword>
<protein>
    <submittedName>
        <fullName evidence="6">Putative MFS family arabinose efflux permease</fullName>
    </submittedName>
</protein>
<evidence type="ECO:0000313" key="7">
    <source>
        <dbReference type="Proteomes" id="UP000247973"/>
    </source>
</evidence>
<dbReference type="GO" id="GO:0022857">
    <property type="term" value="F:transmembrane transporter activity"/>
    <property type="evidence" value="ECO:0007669"/>
    <property type="project" value="InterPro"/>
</dbReference>
<organism evidence="6 7">
    <name type="scientific">Dysgonomonas alginatilytica</name>
    <dbReference type="NCBI Taxonomy" id="1605892"/>
    <lineage>
        <taxon>Bacteria</taxon>
        <taxon>Pseudomonadati</taxon>
        <taxon>Bacteroidota</taxon>
        <taxon>Bacteroidia</taxon>
        <taxon>Bacteroidales</taxon>
        <taxon>Dysgonomonadaceae</taxon>
        <taxon>Dysgonomonas</taxon>
    </lineage>
</organism>
<keyword evidence="3 4" id="KW-0472">Membrane</keyword>
<accession>A0A2V3PPD6</accession>
<dbReference type="InterPro" id="IPR036259">
    <property type="entry name" value="MFS_trans_sf"/>
</dbReference>
<evidence type="ECO:0000256" key="1">
    <source>
        <dbReference type="ARBA" id="ARBA00022692"/>
    </source>
</evidence>